<feature type="transmembrane region" description="Helical" evidence="7">
    <location>
        <begin position="20"/>
        <end position="39"/>
    </location>
</feature>
<dbReference type="InterPro" id="IPR050321">
    <property type="entry name" value="Glycosyltr_2/OpgH_subfam"/>
</dbReference>
<reference evidence="9" key="1">
    <citation type="submission" date="2018-05" db="EMBL/GenBank/DDBJ databases">
        <authorList>
            <person name="Lanie J.A."/>
            <person name="Ng W.-L."/>
            <person name="Kazmierczak K.M."/>
            <person name="Andrzejewski T.M."/>
            <person name="Davidsen T.M."/>
            <person name="Wayne K.J."/>
            <person name="Tettelin H."/>
            <person name="Glass J.I."/>
            <person name="Rusch D."/>
            <person name="Podicherti R."/>
            <person name="Tsui H.-C.T."/>
            <person name="Winkler M.E."/>
        </authorList>
    </citation>
    <scope>NUCLEOTIDE SEQUENCE</scope>
    <source>
        <strain evidence="9">KNB</strain>
    </source>
</reference>
<feature type="domain" description="Glycosyltransferase 2-like" evidence="8">
    <location>
        <begin position="183"/>
        <end position="373"/>
    </location>
</feature>
<proteinExistence type="predicted"/>
<keyword evidence="4 7" id="KW-0812">Transmembrane</keyword>
<evidence type="ECO:0000313" key="9">
    <source>
        <dbReference type="EMBL" id="SPS04711.1"/>
    </source>
</evidence>
<evidence type="ECO:0000256" key="6">
    <source>
        <dbReference type="ARBA" id="ARBA00023136"/>
    </source>
</evidence>
<gene>
    <name evidence="9" type="ORF">NITFAB_0300</name>
</gene>
<dbReference type="AlphaFoldDB" id="A0A2X0SB96"/>
<keyword evidence="2" id="KW-0328">Glycosyltransferase</keyword>
<keyword evidence="6 7" id="KW-0472">Membrane</keyword>
<dbReference type="Pfam" id="PF13632">
    <property type="entry name" value="Glyco_trans_2_3"/>
    <property type="match status" value="1"/>
</dbReference>
<evidence type="ECO:0000256" key="2">
    <source>
        <dbReference type="ARBA" id="ARBA00022676"/>
    </source>
</evidence>
<sequence length="536" mass="61448">MIKAPAPYLVSPFSATQRSVLFGLATFWLATVFFFYNWWFDSAHVVTPARFWTITLALFWITILPAYFLFFILRARIPNPELAIPDGWRVAMVVTKVPSEPFSLVKKTIEGMLRQRYPHDTWLADEDPDPETVAWCSRHGIRISTRKNVADYHQPDWPRRTRCKEGNLAYFYDKFGYDHYDFVIQMDADHIPQKGYLEEMLRPFVDPGVGYVSAPSICDLNAGESWAARARLYAEAHLHGLQQAGHSNKFSPLCFGSHYAVRTKALKQIGGLGPELAEDHSTTLLMNSAGWRGVHAFHAIARGFGPQNFSDFAIQEFQWARSLTTILLEYTPKYWHGLSWRQKFQFAFSQLWYPLFSCSMFVFLLLPAIALYTSTPWVTVIYLDFLWRAALMILPILLMNVFLTRLKFTRPKSAKVISWEGILFLFARWWWSLLGCIIAVWDHFKGRRAAFKITPKPGVPGTEPAIPLRFSLPYLAFSLFALAPVFVMEQAPGISGYIIFSLLNALIYALIFSMIVFPTTAADPDENLDPLIEEKT</sequence>
<name>A0A2X0SB96_9PROT</name>
<dbReference type="Gene3D" id="3.90.550.10">
    <property type="entry name" value="Spore Coat Polysaccharide Biosynthesis Protein SpsA, Chain A"/>
    <property type="match status" value="1"/>
</dbReference>
<dbReference type="GO" id="GO:0005886">
    <property type="term" value="C:plasma membrane"/>
    <property type="evidence" value="ECO:0007669"/>
    <property type="project" value="TreeGrafter"/>
</dbReference>
<organism evidence="9">
    <name type="scientific">Candidatus Nitrotoga fabula</name>
    <dbReference type="NCBI Taxonomy" id="2182327"/>
    <lineage>
        <taxon>Bacteria</taxon>
        <taxon>Pseudomonadati</taxon>
        <taxon>Pseudomonadota</taxon>
        <taxon>Betaproteobacteria</taxon>
        <taxon>Nitrosomonadales</taxon>
        <taxon>Gallionellaceae</taxon>
        <taxon>Candidatus Nitrotoga</taxon>
    </lineage>
</organism>
<evidence type="ECO:0000256" key="5">
    <source>
        <dbReference type="ARBA" id="ARBA00022989"/>
    </source>
</evidence>
<feature type="transmembrane region" description="Helical" evidence="7">
    <location>
        <begin position="351"/>
        <end position="373"/>
    </location>
</feature>
<feature type="transmembrane region" description="Helical" evidence="7">
    <location>
        <begin position="466"/>
        <end position="487"/>
    </location>
</feature>
<feature type="transmembrane region" description="Helical" evidence="7">
    <location>
        <begin position="51"/>
        <end position="73"/>
    </location>
</feature>
<feature type="transmembrane region" description="Helical" evidence="7">
    <location>
        <begin position="494"/>
        <end position="517"/>
    </location>
</feature>
<accession>A0A2X0SB96</accession>
<protein>
    <submittedName>
        <fullName evidence="9">Glycosyl transferase</fullName>
    </submittedName>
</protein>
<dbReference type="GO" id="GO:0016758">
    <property type="term" value="F:hexosyltransferase activity"/>
    <property type="evidence" value="ECO:0007669"/>
    <property type="project" value="TreeGrafter"/>
</dbReference>
<evidence type="ECO:0000259" key="8">
    <source>
        <dbReference type="Pfam" id="PF13632"/>
    </source>
</evidence>
<keyword evidence="3 9" id="KW-0808">Transferase</keyword>
<dbReference type="EMBL" id="LS423452">
    <property type="protein sequence ID" value="SPS04711.1"/>
    <property type="molecule type" value="Genomic_DNA"/>
</dbReference>
<dbReference type="PANTHER" id="PTHR43867">
    <property type="entry name" value="CELLULOSE SYNTHASE CATALYTIC SUBUNIT A [UDP-FORMING]"/>
    <property type="match status" value="1"/>
</dbReference>
<evidence type="ECO:0000256" key="1">
    <source>
        <dbReference type="ARBA" id="ARBA00004141"/>
    </source>
</evidence>
<dbReference type="PANTHER" id="PTHR43867:SF2">
    <property type="entry name" value="CELLULOSE SYNTHASE CATALYTIC SUBUNIT A [UDP-FORMING]"/>
    <property type="match status" value="1"/>
</dbReference>
<dbReference type="InterPro" id="IPR029044">
    <property type="entry name" value="Nucleotide-diphossugar_trans"/>
</dbReference>
<dbReference type="InterPro" id="IPR001173">
    <property type="entry name" value="Glyco_trans_2-like"/>
</dbReference>
<dbReference type="SUPFAM" id="SSF53448">
    <property type="entry name" value="Nucleotide-diphospho-sugar transferases"/>
    <property type="match status" value="1"/>
</dbReference>
<evidence type="ECO:0000256" key="7">
    <source>
        <dbReference type="SAM" id="Phobius"/>
    </source>
</evidence>
<keyword evidence="5 7" id="KW-1133">Transmembrane helix</keyword>
<comment type="subcellular location">
    <subcellularLocation>
        <location evidence="1">Membrane</location>
        <topology evidence="1">Multi-pass membrane protein</topology>
    </subcellularLocation>
</comment>
<feature type="transmembrane region" description="Helical" evidence="7">
    <location>
        <begin position="385"/>
        <end position="404"/>
    </location>
</feature>
<evidence type="ECO:0000256" key="4">
    <source>
        <dbReference type="ARBA" id="ARBA00022692"/>
    </source>
</evidence>
<feature type="transmembrane region" description="Helical" evidence="7">
    <location>
        <begin position="416"/>
        <end position="441"/>
    </location>
</feature>
<evidence type="ECO:0000256" key="3">
    <source>
        <dbReference type="ARBA" id="ARBA00022679"/>
    </source>
</evidence>